<dbReference type="InterPro" id="IPR036291">
    <property type="entry name" value="NAD(P)-bd_dom_sf"/>
</dbReference>
<keyword evidence="2" id="KW-0406">Ion transport</keyword>
<organism evidence="2 3">
    <name type="scientific">Lentzea flaviverrucosa</name>
    <dbReference type="NCBI Taxonomy" id="200379"/>
    <lineage>
        <taxon>Bacteria</taxon>
        <taxon>Bacillati</taxon>
        <taxon>Actinomycetota</taxon>
        <taxon>Actinomycetes</taxon>
        <taxon>Pseudonocardiales</taxon>
        <taxon>Pseudonocardiaceae</taxon>
        <taxon>Lentzea</taxon>
    </lineage>
</organism>
<name>A0A1H9JB24_9PSEU</name>
<dbReference type="AlphaFoldDB" id="A0A1H9JB24"/>
<reference evidence="3" key="1">
    <citation type="submission" date="2016-10" db="EMBL/GenBank/DDBJ databases">
        <authorList>
            <person name="Varghese N."/>
            <person name="Submissions S."/>
        </authorList>
    </citation>
    <scope>NUCLEOTIDE SEQUENCE [LARGE SCALE GENOMIC DNA]</scope>
    <source>
        <strain evidence="3">CGMCC 4.578</strain>
    </source>
</reference>
<gene>
    <name evidence="2" type="ORF">SAMN05216195_103184</name>
</gene>
<dbReference type="Pfam" id="PF02254">
    <property type="entry name" value="TrkA_N"/>
    <property type="match status" value="1"/>
</dbReference>
<dbReference type="SUPFAM" id="SSF51735">
    <property type="entry name" value="NAD(P)-binding Rossmann-fold domains"/>
    <property type="match status" value="1"/>
</dbReference>
<keyword evidence="2" id="KW-0813">Transport</keyword>
<protein>
    <submittedName>
        <fullName evidence="2">Voltage-gated potassium channel</fullName>
    </submittedName>
</protein>
<accession>A0A1H9JB24</accession>
<evidence type="ECO:0000313" key="2">
    <source>
        <dbReference type="EMBL" id="SEQ84084.1"/>
    </source>
</evidence>
<evidence type="ECO:0000259" key="1">
    <source>
        <dbReference type="PROSITE" id="PS51201"/>
    </source>
</evidence>
<sequence length="126" mass="13191">MIGLTVVVGYGDAALDVLRHLPLHVEKPDVVVIDPDAIALTAALANGARVVRGDGRDICALRQAQAQFAARVVVAVPDDRDGLLITMAARGLNPSAIIVAAVRDSANQELFARLGADDVFVRARSA</sequence>
<evidence type="ECO:0000313" key="3">
    <source>
        <dbReference type="Proteomes" id="UP000199028"/>
    </source>
</evidence>
<dbReference type="PANTHER" id="PTHR43833">
    <property type="entry name" value="POTASSIUM CHANNEL PROTEIN 2-RELATED-RELATED"/>
    <property type="match status" value="1"/>
</dbReference>
<dbReference type="Proteomes" id="UP000199028">
    <property type="component" value="Unassembled WGS sequence"/>
</dbReference>
<dbReference type="RefSeq" id="WP_170176355.1">
    <property type="nucleotide sequence ID" value="NZ_FOFT01000003.1"/>
</dbReference>
<proteinExistence type="predicted"/>
<dbReference type="InterPro" id="IPR003148">
    <property type="entry name" value="RCK_N"/>
</dbReference>
<dbReference type="GO" id="GO:0034220">
    <property type="term" value="P:monoatomic ion transmembrane transport"/>
    <property type="evidence" value="ECO:0007669"/>
    <property type="project" value="UniProtKB-KW"/>
</dbReference>
<dbReference type="PROSITE" id="PS51201">
    <property type="entry name" value="RCK_N"/>
    <property type="match status" value="1"/>
</dbReference>
<dbReference type="InterPro" id="IPR050721">
    <property type="entry name" value="Trk_Ktr_HKT_K-transport"/>
</dbReference>
<dbReference type="GO" id="GO:0006813">
    <property type="term" value="P:potassium ion transport"/>
    <property type="evidence" value="ECO:0007669"/>
    <property type="project" value="InterPro"/>
</dbReference>
<feature type="domain" description="RCK N-terminal" evidence="1">
    <location>
        <begin position="2"/>
        <end position="121"/>
    </location>
</feature>
<dbReference type="PANTHER" id="PTHR43833:SF9">
    <property type="entry name" value="POTASSIUM CHANNEL PROTEIN YUGO-RELATED"/>
    <property type="match status" value="1"/>
</dbReference>
<dbReference type="Gene3D" id="3.40.50.720">
    <property type="entry name" value="NAD(P)-binding Rossmann-like Domain"/>
    <property type="match status" value="1"/>
</dbReference>
<keyword evidence="3" id="KW-1185">Reference proteome</keyword>
<dbReference type="EMBL" id="FOFT01000003">
    <property type="protein sequence ID" value="SEQ84084.1"/>
    <property type="molecule type" value="Genomic_DNA"/>
</dbReference>
<keyword evidence="2" id="KW-0407">Ion channel</keyword>